<organism evidence="4 5">
    <name type="scientific">Candidatus Giovannonibacteria bacterium GW2011_GWA2_44_13b</name>
    <dbReference type="NCBI Taxonomy" id="1618647"/>
    <lineage>
        <taxon>Bacteria</taxon>
        <taxon>Candidatus Giovannoniibacteriota</taxon>
    </lineage>
</organism>
<dbReference type="Proteomes" id="UP000034736">
    <property type="component" value="Unassembled WGS sequence"/>
</dbReference>
<dbReference type="InterPro" id="IPR050065">
    <property type="entry name" value="GlmU-like"/>
</dbReference>
<dbReference type="PANTHER" id="PTHR43584:SF8">
    <property type="entry name" value="N-ACETYLMURAMATE ALPHA-1-PHOSPHATE URIDYLYLTRANSFERASE"/>
    <property type="match status" value="1"/>
</dbReference>
<name>A0A0G1H2T5_9BACT</name>
<gene>
    <name evidence="4" type="ORF">UW30_C0005G0010</name>
</gene>
<comment type="caution">
    <text evidence="4">The sequence shown here is derived from an EMBL/GenBank/DDBJ whole genome shotgun (WGS) entry which is preliminary data.</text>
</comment>
<proteinExistence type="predicted"/>
<sequence>MRLRPISNGMKAVILAAGEGLRMRPLTESRPKPMIEILGKPLLHHIFDALPDEIDEVILVTGYLEDHIKKYFGENFAGKKISYVHQPKKLGTAQALWLVRPLLRDERFLMLYADDLQSKEDIQKCLAHPLSIMVKEVPDPRRFGVIVADDWGKVLDLVEKPISPPSNLASTGVKVLDSKIFNYPAQQHSNGEYYITDSLSQMVRDYELIAVKADFWFPIGYPDDIKKAEEILRARQIKEI</sequence>
<evidence type="ECO:0000313" key="5">
    <source>
        <dbReference type="Proteomes" id="UP000034736"/>
    </source>
</evidence>
<dbReference type="GO" id="GO:0016779">
    <property type="term" value="F:nucleotidyltransferase activity"/>
    <property type="evidence" value="ECO:0007669"/>
    <property type="project" value="UniProtKB-KW"/>
</dbReference>
<dbReference type="AlphaFoldDB" id="A0A0G1H2T5"/>
<evidence type="ECO:0000313" key="4">
    <source>
        <dbReference type="EMBL" id="KKT41696.1"/>
    </source>
</evidence>
<dbReference type="SUPFAM" id="SSF53448">
    <property type="entry name" value="Nucleotide-diphospho-sugar transferases"/>
    <property type="match status" value="1"/>
</dbReference>
<keyword evidence="2" id="KW-0548">Nucleotidyltransferase</keyword>
<protein>
    <submittedName>
        <fullName evidence="4">Nucleotidyl transferase</fullName>
    </submittedName>
</protein>
<dbReference type="STRING" id="1618647.UW30_C0005G0010"/>
<dbReference type="InterPro" id="IPR029044">
    <property type="entry name" value="Nucleotide-diphossugar_trans"/>
</dbReference>
<dbReference type="Gene3D" id="3.90.550.10">
    <property type="entry name" value="Spore Coat Polysaccharide Biosynthesis Protein SpsA, Chain A"/>
    <property type="match status" value="1"/>
</dbReference>
<evidence type="ECO:0000259" key="3">
    <source>
        <dbReference type="Pfam" id="PF00483"/>
    </source>
</evidence>
<dbReference type="CDD" id="cd04181">
    <property type="entry name" value="NTP_transferase"/>
    <property type="match status" value="1"/>
</dbReference>
<dbReference type="PANTHER" id="PTHR43584">
    <property type="entry name" value="NUCLEOTIDYL TRANSFERASE"/>
    <property type="match status" value="1"/>
</dbReference>
<reference evidence="4 5" key="1">
    <citation type="journal article" date="2015" name="Nature">
        <title>rRNA introns, odd ribosomes, and small enigmatic genomes across a large radiation of phyla.</title>
        <authorList>
            <person name="Brown C.T."/>
            <person name="Hug L.A."/>
            <person name="Thomas B.C."/>
            <person name="Sharon I."/>
            <person name="Castelle C.J."/>
            <person name="Singh A."/>
            <person name="Wilkins M.J."/>
            <person name="Williams K.H."/>
            <person name="Banfield J.F."/>
        </authorList>
    </citation>
    <scope>NUCLEOTIDE SEQUENCE [LARGE SCALE GENOMIC DNA]</scope>
</reference>
<keyword evidence="1 4" id="KW-0808">Transferase</keyword>
<dbReference type="InterPro" id="IPR005835">
    <property type="entry name" value="NTP_transferase_dom"/>
</dbReference>
<evidence type="ECO:0000256" key="1">
    <source>
        <dbReference type="ARBA" id="ARBA00022679"/>
    </source>
</evidence>
<accession>A0A0G1H2T5</accession>
<feature type="domain" description="Nucleotidyl transferase" evidence="3">
    <location>
        <begin position="11"/>
        <end position="231"/>
    </location>
</feature>
<evidence type="ECO:0000256" key="2">
    <source>
        <dbReference type="ARBA" id="ARBA00022695"/>
    </source>
</evidence>
<dbReference type="EMBL" id="LCHU01000005">
    <property type="protein sequence ID" value="KKT41696.1"/>
    <property type="molecule type" value="Genomic_DNA"/>
</dbReference>
<dbReference type="Pfam" id="PF00483">
    <property type="entry name" value="NTP_transferase"/>
    <property type="match status" value="1"/>
</dbReference>